<protein>
    <recommendedName>
        <fullName evidence="8">Conjugal transfer protein</fullName>
    </recommendedName>
</protein>
<evidence type="ECO:0000313" key="5">
    <source>
        <dbReference type="EMBL" id="QPT43615.1"/>
    </source>
</evidence>
<dbReference type="EMBL" id="LXTW01000033">
    <property type="protein sequence ID" value="OBX82972.1"/>
    <property type="molecule type" value="Genomic_DNA"/>
</dbReference>
<geneLocation type="plasmid" evidence="4 7">
    <name>unnamed</name>
</geneLocation>
<reference evidence="3 6" key="1">
    <citation type="submission" date="2016-05" db="EMBL/GenBank/DDBJ databases">
        <title>Draft genome sequence of Moraxella nonliquefaciens CCUG 348T.</title>
        <authorList>
            <person name="Salva-Serra F."/>
            <person name="Engstrom-Jakobsson H."/>
            <person name="Thorell K."/>
            <person name="Gonzales-Siles L."/>
            <person name="Karlsson R."/>
            <person name="Boulund F."/>
            <person name="Engstrand L."/>
            <person name="Kristiansson E."/>
            <person name="Moore E."/>
        </authorList>
    </citation>
    <scope>NUCLEOTIDE SEQUENCE [LARGE SCALE GENOMIC DNA]</scope>
    <source>
        <strain evidence="3 6">CCUG 348</strain>
    </source>
</reference>
<dbReference type="SUPFAM" id="SSF101082">
    <property type="entry name" value="Typo IV secretion system protein TraC"/>
    <property type="match status" value="1"/>
</dbReference>
<reference evidence="4 7" key="2">
    <citation type="submission" date="2020-12" db="EMBL/GenBank/DDBJ databases">
        <title>FDA dAtabase for Regulatory Grade micrObial Sequences (FDA-ARGOS): Supporting development and validation of Infectious Disease Dx tests.</title>
        <authorList>
            <person name="Sproer C."/>
            <person name="Gronow S."/>
            <person name="Severitt S."/>
            <person name="Schroder I."/>
            <person name="Tallon L."/>
            <person name="Sadzewicz L."/>
            <person name="Zhao X."/>
            <person name="Boylan J."/>
            <person name="Ott S."/>
            <person name="Bowen H."/>
            <person name="Vavikolanu K."/>
            <person name="Mehta A."/>
            <person name="Aluvathingal J."/>
            <person name="Nadendla S."/>
            <person name="Lowell S."/>
            <person name="Myers T."/>
            <person name="Yan Y."/>
            <person name="Sichtig H."/>
        </authorList>
    </citation>
    <scope>NUCLEOTIDE SEQUENCE [LARGE SCALE GENOMIC DNA]</scope>
    <source>
        <strain evidence="4 7">FDAARGOS_869</strain>
        <plasmid evidence="4 7">unnamed</plasmid>
    </source>
</reference>
<dbReference type="InterPro" id="IPR023220">
    <property type="entry name" value="T4SS_VirB5-domain"/>
</dbReference>
<dbReference type="Gene3D" id="1.20.58.430">
    <property type="entry name" value="Type IV secretion system, VirB5-domain"/>
    <property type="match status" value="1"/>
</dbReference>
<dbReference type="Pfam" id="PF07996">
    <property type="entry name" value="T4SS"/>
    <property type="match status" value="1"/>
</dbReference>
<accession>A0A1B8QHX1</accession>
<keyword evidence="1" id="KW-0175">Coiled coil</keyword>
<organism evidence="3 6">
    <name type="scientific">Moraxella nonliquefaciens</name>
    <dbReference type="NCBI Taxonomy" id="478"/>
    <lineage>
        <taxon>Bacteria</taxon>
        <taxon>Pseudomonadati</taxon>
        <taxon>Pseudomonadota</taxon>
        <taxon>Gammaproteobacteria</taxon>
        <taxon>Moraxellales</taxon>
        <taxon>Moraxellaceae</taxon>
        <taxon>Moraxella</taxon>
    </lineage>
</organism>
<feature type="chain" id="PRO_5008612398" description="Conjugal transfer protein" evidence="2">
    <location>
        <begin position="31"/>
        <end position="221"/>
    </location>
</feature>
<evidence type="ECO:0000313" key="3">
    <source>
        <dbReference type="EMBL" id="OBX82972.1"/>
    </source>
</evidence>
<dbReference type="STRING" id="478.A7456_06080"/>
<gene>
    <name evidence="3" type="ORF">A7456_06080</name>
    <name evidence="5" type="ORF">I6G26_00090</name>
    <name evidence="4" type="ORF">I6G26_00300</name>
</gene>
<dbReference type="Proteomes" id="UP000092575">
    <property type="component" value="Unassembled WGS sequence"/>
</dbReference>
<dbReference type="Proteomes" id="UP000594834">
    <property type="component" value="Plasmid unnamed"/>
</dbReference>
<dbReference type="InterPro" id="IPR014158">
    <property type="entry name" value="T4SS_VirB5"/>
</dbReference>
<evidence type="ECO:0000313" key="6">
    <source>
        <dbReference type="Proteomes" id="UP000092575"/>
    </source>
</evidence>
<dbReference type="AlphaFoldDB" id="A0A1B8QHX1"/>
<keyword evidence="7" id="KW-1185">Reference proteome</keyword>
<evidence type="ECO:0000256" key="1">
    <source>
        <dbReference type="SAM" id="Coils"/>
    </source>
</evidence>
<keyword evidence="2" id="KW-0732">Signal</keyword>
<dbReference type="RefSeq" id="WP_067010083.1">
    <property type="nucleotide sequence ID" value="NZ_CP065727.1"/>
</dbReference>
<proteinExistence type="predicted"/>
<feature type="signal peptide" evidence="2">
    <location>
        <begin position="1"/>
        <end position="30"/>
    </location>
</feature>
<sequence>MKVNFSEKAKKAISAFVLLTALGSSTVAHSAVMPVFDGANVAQAISQVQNQIKQIENLRNQLQAVTGNARLGVLLNDPNVQKALGKYVPQGISVMDLASGNYDRVLQQIAKRIEADLKKQGQSSTDPKTQLAQATLLNYAQVEQSLTDLSTLAKSAQNTANQINLTTDASSKADLANTLMAQKTQIDITIAQINLKMKQMEILEKQSEKILMDNIRKKQNR</sequence>
<keyword evidence="4" id="KW-0614">Plasmid</keyword>
<evidence type="ECO:0000313" key="4">
    <source>
        <dbReference type="EMBL" id="QPT43567.1"/>
    </source>
</evidence>
<dbReference type="EMBL" id="CP065727">
    <property type="protein sequence ID" value="QPT43567.1"/>
    <property type="molecule type" value="Genomic_DNA"/>
</dbReference>
<evidence type="ECO:0000256" key="2">
    <source>
        <dbReference type="SAM" id="SignalP"/>
    </source>
</evidence>
<evidence type="ECO:0000313" key="7">
    <source>
        <dbReference type="Proteomes" id="UP000594834"/>
    </source>
</evidence>
<feature type="coiled-coil region" evidence="1">
    <location>
        <begin position="41"/>
        <end position="68"/>
    </location>
</feature>
<evidence type="ECO:0008006" key="8">
    <source>
        <dbReference type="Google" id="ProtNLM"/>
    </source>
</evidence>
<dbReference type="EMBL" id="CP065727">
    <property type="protein sequence ID" value="QPT43615.1"/>
    <property type="molecule type" value="Genomic_DNA"/>
</dbReference>
<name>A0A1B8QHX1_MORNO</name>